<dbReference type="AlphaFoldDB" id="A0A7T8BCL5"/>
<dbReference type="KEGG" id="bhc:JFL75_05620"/>
<sequence length="64" mass="6972">MYSNSGENLLYIITGGPGAGKTSVVNELSVRGYKTIPEAAREIIRNQIDTGGDALPWKNKELYT</sequence>
<organism evidence="2 3">
    <name type="scientific">Breznakiella homolactica</name>
    <dbReference type="NCBI Taxonomy" id="2798577"/>
    <lineage>
        <taxon>Bacteria</taxon>
        <taxon>Pseudomonadati</taxon>
        <taxon>Spirochaetota</taxon>
        <taxon>Spirochaetia</taxon>
        <taxon>Spirochaetales</taxon>
        <taxon>Breznakiellaceae</taxon>
        <taxon>Breznakiella</taxon>
    </lineage>
</organism>
<evidence type="ECO:0000313" key="3">
    <source>
        <dbReference type="Proteomes" id="UP000595917"/>
    </source>
</evidence>
<reference evidence="2" key="1">
    <citation type="submission" date="2021-01" db="EMBL/GenBank/DDBJ databases">
        <title>Description of Breznakiella homolactica.</title>
        <authorList>
            <person name="Song Y."/>
            <person name="Brune A."/>
        </authorList>
    </citation>
    <scope>NUCLEOTIDE SEQUENCE</scope>
    <source>
        <strain evidence="2">RmG30</strain>
    </source>
</reference>
<dbReference type="InterPro" id="IPR038727">
    <property type="entry name" value="NadR/Ttd14_AAA_dom"/>
</dbReference>
<protein>
    <submittedName>
        <fullName evidence="2">AAA family ATPase</fullName>
    </submittedName>
</protein>
<dbReference type="Proteomes" id="UP000595917">
    <property type="component" value="Chromosome"/>
</dbReference>
<dbReference type="Gene3D" id="3.40.50.300">
    <property type="entry name" value="P-loop containing nucleotide triphosphate hydrolases"/>
    <property type="match status" value="1"/>
</dbReference>
<dbReference type="EMBL" id="CP067089">
    <property type="protein sequence ID" value="QQO10398.1"/>
    <property type="molecule type" value="Genomic_DNA"/>
</dbReference>
<gene>
    <name evidence="2" type="ORF">JFL75_05620</name>
</gene>
<feature type="domain" description="NadR/Ttd14 AAA" evidence="1">
    <location>
        <begin position="11"/>
        <end position="59"/>
    </location>
</feature>
<name>A0A7T8BCL5_9SPIR</name>
<keyword evidence="3" id="KW-1185">Reference proteome</keyword>
<proteinExistence type="predicted"/>
<evidence type="ECO:0000259" key="1">
    <source>
        <dbReference type="Pfam" id="PF13521"/>
    </source>
</evidence>
<dbReference type="InterPro" id="IPR027417">
    <property type="entry name" value="P-loop_NTPase"/>
</dbReference>
<dbReference type="SUPFAM" id="SSF52540">
    <property type="entry name" value="P-loop containing nucleoside triphosphate hydrolases"/>
    <property type="match status" value="1"/>
</dbReference>
<accession>A0A7T8BCL5</accession>
<evidence type="ECO:0000313" key="2">
    <source>
        <dbReference type="EMBL" id="QQO10398.1"/>
    </source>
</evidence>
<dbReference type="Pfam" id="PF13521">
    <property type="entry name" value="AAA_28"/>
    <property type="match status" value="1"/>
</dbReference>